<dbReference type="InterPro" id="IPR000198">
    <property type="entry name" value="RhoGAP_dom"/>
</dbReference>
<gene>
    <name evidence="9" type="primary">LOC101860974</name>
</gene>
<dbReference type="Pfam" id="PF19518">
    <property type="entry name" value="RhoGAP_pG1_pG2"/>
    <property type="match status" value="1"/>
</dbReference>
<dbReference type="InterPro" id="IPR001806">
    <property type="entry name" value="Small_GTPase"/>
</dbReference>
<feature type="compositionally biased region" description="Low complexity" evidence="3">
    <location>
        <begin position="1084"/>
        <end position="1109"/>
    </location>
</feature>
<dbReference type="SUPFAM" id="SSF52540">
    <property type="entry name" value="P-loop containing nucleoside triphosphate hydrolases"/>
    <property type="match status" value="1"/>
</dbReference>
<dbReference type="Pfam" id="PF00620">
    <property type="entry name" value="RhoGAP"/>
    <property type="match status" value="1"/>
</dbReference>
<feature type="compositionally biased region" description="Polar residues" evidence="3">
    <location>
        <begin position="1197"/>
        <end position="1214"/>
    </location>
</feature>
<protein>
    <submittedName>
        <fullName evidence="9">Rho GTPase-activating protein 35 isoform X1</fullName>
    </submittedName>
</protein>
<feature type="domain" description="FF" evidence="5">
    <location>
        <begin position="489"/>
        <end position="554"/>
    </location>
</feature>
<feature type="domain" description="PG2 pseudoGTPase" evidence="7">
    <location>
        <begin position="781"/>
        <end position="944"/>
    </location>
</feature>
<dbReference type="Gene3D" id="3.40.50.300">
    <property type="entry name" value="P-loop containing nucleotide triphosphate hydrolases"/>
    <property type="match status" value="1"/>
</dbReference>
<dbReference type="InterPro" id="IPR002713">
    <property type="entry name" value="FF_domain"/>
</dbReference>
<evidence type="ECO:0000256" key="1">
    <source>
        <dbReference type="ARBA" id="ARBA00022468"/>
    </source>
</evidence>
<dbReference type="Pfam" id="PF16512">
    <property type="entry name" value="RhoGAP-FF1"/>
    <property type="match status" value="1"/>
</dbReference>
<reference evidence="9" key="1">
    <citation type="submission" date="2025-08" db="UniProtKB">
        <authorList>
            <consortium name="RefSeq"/>
        </authorList>
    </citation>
    <scope>IDENTIFICATION</scope>
</reference>
<dbReference type="InterPro" id="IPR008936">
    <property type="entry name" value="Rho_GTPase_activation_prot"/>
</dbReference>
<dbReference type="PROSITE" id="PS51676">
    <property type="entry name" value="FF"/>
    <property type="match status" value="1"/>
</dbReference>
<feature type="region of interest" description="Disordered" evidence="3">
    <location>
        <begin position="1285"/>
        <end position="1415"/>
    </location>
</feature>
<dbReference type="Proteomes" id="UP000694888">
    <property type="component" value="Unplaced"/>
</dbReference>
<dbReference type="Gene3D" id="1.10.10.440">
    <property type="entry name" value="FF domain"/>
    <property type="match status" value="2"/>
</dbReference>
<feature type="compositionally biased region" description="Basic and acidic residues" evidence="3">
    <location>
        <begin position="1008"/>
        <end position="1018"/>
    </location>
</feature>
<dbReference type="PANTHER" id="PTHR46005:SF4">
    <property type="entry name" value="RHO GTPASE-ACTIVATING PROTEIN 190"/>
    <property type="match status" value="1"/>
</dbReference>
<dbReference type="InterPro" id="IPR027417">
    <property type="entry name" value="P-loop_NTPase"/>
</dbReference>
<feature type="compositionally biased region" description="Basic residues" evidence="3">
    <location>
        <begin position="1318"/>
        <end position="1331"/>
    </location>
</feature>
<evidence type="ECO:0000259" key="7">
    <source>
        <dbReference type="PROSITE" id="PS51853"/>
    </source>
</evidence>
<feature type="domain" description="Rho-GAP" evidence="4">
    <location>
        <begin position="1521"/>
        <end position="1717"/>
    </location>
</feature>
<dbReference type="CDD" id="cd22207">
    <property type="entry name" value="pseudoGTPaseD_p190RhoGAP"/>
    <property type="match status" value="1"/>
</dbReference>
<feature type="compositionally biased region" description="Basic residues" evidence="3">
    <location>
        <begin position="1286"/>
        <end position="1298"/>
    </location>
</feature>
<keyword evidence="2" id="KW-0677">Repeat</keyword>
<evidence type="ECO:0000259" key="4">
    <source>
        <dbReference type="PROSITE" id="PS50238"/>
    </source>
</evidence>
<dbReference type="RefSeq" id="XP_035825505.1">
    <property type="nucleotide sequence ID" value="XM_035969612.1"/>
</dbReference>
<dbReference type="InterPro" id="IPR057284">
    <property type="entry name" value="FF_RHG35_4th"/>
</dbReference>
<feature type="region of interest" description="Disordered" evidence="3">
    <location>
        <begin position="1448"/>
        <end position="1528"/>
    </location>
</feature>
<evidence type="ECO:0000259" key="6">
    <source>
        <dbReference type="PROSITE" id="PS51852"/>
    </source>
</evidence>
<feature type="region of interest" description="Disordered" evidence="3">
    <location>
        <begin position="1084"/>
        <end position="1110"/>
    </location>
</feature>
<feature type="compositionally biased region" description="Basic and acidic residues" evidence="3">
    <location>
        <begin position="1476"/>
        <end position="1504"/>
    </location>
</feature>
<evidence type="ECO:0000256" key="3">
    <source>
        <dbReference type="SAM" id="MobiDB-lite"/>
    </source>
</evidence>
<dbReference type="GeneID" id="101860974"/>
<feature type="region of interest" description="Disordered" evidence="3">
    <location>
        <begin position="1147"/>
        <end position="1243"/>
    </location>
</feature>
<dbReference type="InterPro" id="IPR045786">
    <property type="entry name" value="RhoGAP_pG1_pG2"/>
</dbReference>
<dbReference type="SUPFAM" id="SSF48350">
    <property type="entry name" value="GTPase activation domain, GAP"/>
    <property type="match status" value="1"/>
</dbReference>
<dbReference type="Pfam" id="PF23083">
    <property type="entry name" value="FF_RHG35_4th"/>
    <property type="match status" value="1"/>
</dbReference>
<dbReference type="Pfam" id="PF00071">
    <property type="entry name" value="Ras"/>
    <property type="match status" value="1"/>
</dbReference>
<dbReference type="InterPro" id="IPR032835">
    <property type="entry name" value="RhoGAP-FF1"/>
</dbReference>
<evidence type="ECO:0000313" key="9">
    <source>
        <dbReference type="RefSeq" id="XP_035825505.1"/>
    </source>
</evidence>
<feature type="compositionally biased region" description="Acidic residues" evidence="3">
    <location>
        <begin position="1148"/>
        <end position="1168"/>
    </location>
</feature>
<keyword evidence="1" id="KW-0343">GTPase activation</keyword>
<evidence type="ECO:0000313" key="8">
    <source>
        <dbReference type="Proteomes" id="UP000694888"/>
    </source>
</evidence>
<dbReference type="PROSITE" id="PS51852">
    <property type="entry name" value="PG1"/>
    <property type="match status" value="1"/>
</dbReference>
<dbReference type="SMART" id="SM00324">
    <property type="entry name" value="RhoGAP"/>
    <property type="match status" value="1"/>
</dbReference>
<evidence type="ECO:0000259" key="5">
    <source>
        <dbReference type="PROSITE" id="PS51676"/>
    </source>
</evidence>
<proteinExistence type="predicted"/>
<dbReference type="InterPro" id="IPR051978">
    <property type="entry name" value="Rho-GAP_domain"/>
</dbReference>
<dbReference type="PANTHER" id="PTHR46005">
    <property type="entry name" value="RHO GTPASE-ACTIVATING PROTEIN 190"/>
    <property type="match status" value="1"/>
</dbReference>
<dbReference type="Gene3D" id="1.10.555.10">
    <property type="entry name" value="Rho GTPase activation protein"/>
    <property type="match status" value="1"/>
</dbReference>
<dbReference type="PROSITE" id="PS51853">
    <property type="entry name" value="PG2"/>
    <property type="match status" value="1"/>
</dbReference>
<feature type="compositionally biased region" description="Low complexity" evidence="3">
    <location>
        <begin position="1223"/>
        <end position="1236"/>
    </location>
</feature>
<sequence>MARRAEGRTFNVSVIGLSGTERDKGQYGVGKSCLCNRFFNQVADNYYQEHISVLSQSDFAGRVINNDHFLYWGSVTKTDEGNNFTFHVIEQTEFIDDVSFSPFKTARTETYLKRAVGGKVQSAEKLMYICKDQLGMETDSAYPQVLMPEGKLTIDGFLCCFDVSKVPQRSIEKQVEFVASLLNNALKTKKPVILATTKGDSSCQEYVREAEKLTNRKEFKGNVPLVETSAHENINIEAAFLLLAHLMDKTKARTKLLPFLDARKQRHEFLAVAKDAYLSLLRSTVRDPKAVWNTWKKKLEVESDFGHYVEMFGTEQARKEFRAHTKRLRDEQIRSKEQRYLEKLPVLLKTFLPSLESIPERSWNTLRRLICEHEEFESNFVVVEEDGVTSWKQVESFLDNTEETRIPFDLLNSAEAEMCFRNHLNELQALHRKRELQLQFKKVLEENPQVTPGKPLSETYVFFLGKECFSSLDEMERSQVYEQHLGELRAAARAQFQELLWEKSHVFMVWNTAERLTQKDLQSITAALQDDPRYKALHRLEEDRKVTILNHLGFIQSPSRGRCSFGSFCIDTQVENLLGERAIRPELKSSSDSVDSGSKTLNLVLLGKDGLAIALNREIRTLCTDDEYRLESTTYSLDYRPIDGDVSREQNALATANFKPHGCLCVYNSEETLNYVKDSLERSLTNDVVKEGEATLSGMPIAIIQASNSSQSEKENERLSEKGRSIAARYHGEFIVDSEEVEEGVLFVEEQIHSALQMVIRGCSPGLSSWYLSDQFEPDIRLSMCLMCGDPFPLELPLGPLLNHDMCRVLADTPYCITLDLFLELAKQKVEVEVASYHGGNRLHQGLFHGHILVYSAKRKASLATLRAYSETLLGVPKLILAVADSGGASSSFFSSEVCQELIQEGNQLADTLGAAFMTTTANFPQQTAVFLPFFTSVWLQREDSELLFHEPSEEPCPPAYDEKAYYASRPPAPLPKQYAYHHTHKSSTSNSTDSEPVYDQPNLFHSRYSDSDHEADRGSSVSPPPGANEEIYSEVIIPNGEHLVKPSVVKARKNVYAGTSKWEHRKSLPIMPSAVSMSLDAGSMMGSTSSSGNNTMGATTTSSSGSGSFCNNSLPLAELSQPVRGRAMKDPQEFFRKSCSMKIAAEEAVEAGDEAEEEEEEEEDEESKENRLKGARGWLDISSASGKGEAFGPSRYGTSQSSHDIHWSQNDAESVSRRKAMSSRSQSQSAAMFRSHPGQVTAPLAKPEPIEIADYCHVKDAVPLLPLGDHDYQIVEDALPPGQLHRIRSTKSPIRVKGRTDSEDSEFSSLEREQMQKSRRSTPHRRKSKPRHQDNSAIYASPMPSSGKHRYFAFGAKENKGRSHSPSEGSDGTGDELLAMKKKGKKRRSFNHRKWRTPLSAQGHRASSPSMLSDEVQLLSSSQVHSLEDMSYYNPVVHHFQTLPKNVGTSSGAGEEAEFDPNDSNNWSNRFLFKTMKDPEKQRKKDERRKQKEEEKRAKEAQKRTKKKESKSSVTSTSGLPLEDYPTSQENRSIPHFVYKCVSYIEAEGLKTEGLYRIPGNKAQGELFLSQYAADPNVDISTLEIPVNAIATLLKSFFSDLSEALIPSALCDELLEAAVVVKKTEMTDKSSRLLMLRGVIKKLPNQNVEVLKFVISHLYKVSEHQEYNSMNSGNLAKCWWPTLIRLQFKTYEKMVQYSQVPEDIVQTLIEQCYFFFYGGNEV</sequence>
<keyword evidence="8" id="KW-1185">Reference proteome</keyword>
<feature type="region of interest" description="Disordered" evidence="3">
    <location>
        <begin position="977"/>
        <end position="1028"/>
    </location>
</feature>
<organism evidence="8 9">
    <name type="scientific">Aplysia californica</name>
    <name type="common">California sea hare</name>
    <dbReference type="NCBI Taxonomy" id="6500"/>
    <lineage>
        <taxon>Eukaryota</taxon>
        <taxon>Metazoa</taxon>
        <taxon>Spiralia</taxon>
        <taxon>Lophotrochozoa</taxon>
        <taxon>Mollusca</taxon>
        <taxon>Gastropoda</taxon>
        <taxon>Heterobranchia</taxon>
        <taxon>Euthyneura</taxon>
        <taxon>Tectipleura</taxon>
        <taxon>Aplysiida</taxon>
        <taxon>Aplysioidea</taxon>
        <taxon>Aplysiidae</taxon>
        <taxon>Aplysia</taxon>
    </lineage>
</organism>
<feature type="domain" description="PG1 pseudoGTPase" evidence="6">
    <location>
        <begin position="595"/>
        <end position="772"/>
    </location>
</feature>
<dbReference type="InterPro" id="IPR039007">
    <property type="entry name" value="pG1"/>
</dbReference>
<name>A0ABM1VSW3_APLCA</name>
<dbReference type="SMART" id="SM00441">
    <property type="entry name" value="FF"/>
    <property type="match status" value="4"/>
</dbReference>
<accession>A0ABM1VSW3</accession>
<feature type="compositionally biased region" description="Basic residues" evidence="3">
    <location>
        <begin position="1381"/>
        <end position="1397"/>
    </location>
</feature>
<evidence type="ECO:0000256" key="2">
    <source>
        <dbReference type="ARBA" id="ARBA00022737"/>
    </source>
</evidence>
<dbReference type="InterPro" id="IPR039006">
    <property type="entry name" value="RhoGAP_pG2"/>
</dbReference>
<dbReference type="PROSITE" id="PS50238">
    <property type="entry name" value="RHOGAP"/>
    <property type="match status" value="1"/>
</dbReference>
<dbReference type="InterPro" id="IPR036517">
    <property type="entry name" value="FF_domain_sf"/>
</dbReference>